<proteinExistence type="predicted"/>
<evidence type="ECO:0000313" key="2">
    <source>
        <dbReference type="Proteomes" id="UP000823847"/>
    </source>
</evidence>
<comment type="caution">
    <text evidence="1">The sequence shown here is derived from an EMBL/GenBank/DDBJ whole genome shotgun (WGS) entry which is preliminary data.</text>
</comment>
<reference evidence="1" key="1">
    <citation type="journal article" date="2021" name="PeerJ">
        <title>Extensive microbial diversity within the chicken gut microbiome revealed by metagenomics and culture.</title>
        <authorList>
            <person name="Gilroy R."/>
            <person name="Ravi A."/>
            <person name="Getino M."/>
            <person name="Pursley I."/>
            <person name="Horton D.L."/>
            <person name="Alikhan N.F."/>
            <person name="Baker D."/>
            <person name="Gharbi K."/>
            <person name="Hall N."/>
            <person name="Watson M."/>
            <person name="Adriaenssens E.M."/>
            <person name="Foster-Nyarko E."/>
            <person name="Jarju S."/>
            <person name="Secka A."/>
            <person name="Antonio M."/>
            <person name="Oren A."/>
            <person name="Chaudhuri R.R."/>
            <person name="La Ragione R."/>
            <person name="Hildebrand F."/>
            <person name="Pallen M.J."/>
        </authorList>
    </citation>
    <scope>NUCLEOTIDE SEQUENCE</scope>
    <source>
        <strain evidence="1">ChiHecec2B26-12326</strain>
    </source>
</reference>
<gene>
    <name evidence="1" type="ORF">H9848_01220</name>
</gene>
<dbReference type="Proteomes" id="UP000823847">
    <property type="component" value="Unassembled WGS sequence"/>
</dbReference>
<dbReference type="AlphaFoldDB" id="A0A9D1XSG9"/>
<accession>A0A9D1XSG9</accession>
<organism evidence="1 2">
    <name type="scientific">Candidatus Parabacteroides intestinigallinarum</name>
    <dbReference type="NCBI Taxonomy" id="2838722"/>
    <lineage>
        <taxon>Bacteria</taxon>
        <taxon>Pseudomonadati</taxon>
        <taxon>Bacteroidota</taxon>
        <taxon>Bacteroidia</taxon>
        <taxon>Bacteroidales</taxon>
        <taxon>Tannerellaceae</taxon>
        <taxon>Parabacteroides</taxon>
    </lineage>
</organism>
<sequence>MNTITFETKCYENDWRFLLRTPYLDEMIKRCGITFQRKQLIINNVKDIDTVRAYAEEKVRKGVIDTYYIAADYEREALDFFQIDRDSFGKGYYYSIAELVGIYLSETTYHLHFSSDAIMAPASESWIPEAIALMDNREDLVVANPAWNRKFKKVAREAIDETDDFFISYGFSDQCYLVRNEVFKRPIYNERNAASERYPAYGGELFEKRVDSFMRNHQLKRLTHKHASYLHRNFPKNPLLKKIKEMMLNA</sequence>
<evidence type="ECO:0000313" key="1">
    <source>
        <dbReference type="EMBL" id="HIX85219.1"/>
    </source>
</evidence>
<reference evidence="1" key="2">
    <citation type="submission" date="2021-04" db="EMBL/GenBank/DDBJ databases">
        <authorList>
            <person name="Gilroy R."/>
        </authorList>
    </citation>
    <scope>NUCLEOTIDE SEQUENCE</scope>
    <source>
        <strain evidence="1">ChiHecec2B26-12326</strain>
    </source>
</reference>
<dbReference type="EMBL" id="DXEN01000008">
    <property type="protein sequence ID" value="HIX85219.1"/>
    <property type="molecule type" value="Genomic_DNA"/>
</dbReference>
<name>A0A9D1XSG9_9BACT</name>
<protein>
    <submittedName>
        <fullName evidence="1">Uncharacterized protein</fullName>
    </submittedName>
</protein>